<evidence type="ECO:0000259" key="1">
    <source>
        <dbReference type="Pfam" id="PF07715"/>
    </source>
</evidence>
<dbReference type="RefSeq" id="WP_311333039.1">
    <property type="nucleotide sequence ID" value="NZ_JAVRHZ010000004.1"/>
</dbReference>
<dbReference type="SUPFAM" id="SSF49464">
    <property type="entry name" value="Carboxypeptidase regulatory domain-like"/>
    <property type="match status" value="1"/>
</dbReference>
<dbReference type="InterPro" id="IPR037066">
    <property type="entry name" value="Plug_dom_sf"/>
</dbReference>
<comment type="caution">
    <text evidence="2">The sequence shown here is derived from an EMBL/GenBank/DDBJ whole genome shotgun (WGS) entry which is preliminary data.</text>
</comment>
<keyword evidence="3" id="KW-1185">Reference proteome</keyword>
<evidence type="ECO:0000313" key="2">
    <source>
        <dbReference type="EMBL" id="MDT0556087.1"/>
    </source>
</evidence>
<reference evidence="2 3" key="1">
    <citation type="submission" date="2023-09" db="EMBL/GenBank/DDBJ databases">
        <authorList>
            <person name="Rey-Velasco X."/>
        </authorList>
    </citation>
    <scope>NUCLEOTIDE SEQUENCE [LARGE SCALE GENOMIC DNA]</scope>
    <source>
        <strain evidence="2 3">W242</strain>
    </source>
</reference>
<keyword evidence="2" id="KW-0675">Receptor</keyword>
<protein>
    <submittedName>
        <fullName evidence="2">TonB-dependent receptor plug domain-containing protein</fullName>
    </submittedName>
</protein>
<dbReference type="Proteomes" id="UP001254488">
    <property type="component" value="Unassembled WGS sequence"/>
</dbReference>
<accession>A0ABU2YD30</accession>
<dbReference type="InterPro" id="IPR008969">
    <property type="entry name" value="CarboxyPept-like_regulatory"/>
</dbReference>
<dbReference type="InterPro" id="IPR012910">
    <property type="entry name" value="Plug_dom"/>
</dbReference>
<dbReference type="SUPFAM" id="SSF56935">
    <property type="entry name" value="Porins"/>
    <property type="match status" value="1"/>
</dbReference>
<dbReference type="EMBL" id="JAVRHZ010000004">
    <property type="protein sequence ID" value="MDT0556087.1"/>
    <property type="molecule type" value="Genomic_DNA"/>
</dbReference>
<organism evidence="2 3">
    <name type="scientific">Patiriisocius hiemis</name>
    <dbReference type="NCBI Taxonomy" id="3075604"/>
    <lineage>
        <taxon>Bacteria</taxon>
        <taxon>Pseudomonadati</taxon>
        <taxon>Bacteroidota</taxon>
        <taxon>Flavobacteriia</taxon>
        <taxon>Flavobacteriales</taxon>
        <taxon>Flavobacteriaceae</taxon>
        <taxon>Patiriisocius</taxon>
    </lineage>
</organism>
<name>A0ABU2YD30_9FLAO</name>
<evidence type="ECO:0000313" key="3">
    <source>
        <dbReference type="Proteomes" id="UP001254488"/>
    </source>
</evidence>
<gene>
    <name evidence="2" type="ORF">RM538_08735</name>
</gene>
<dbReference type="Pfam" id="PF07715">
    <property type="entry name" value="Plug"/>
    <property type="match status" value="1"/>
</dbReference>
<dbReference type="Gene3D" id="2.170.130.10">
    <property type="entry name" value="TonB-dependent receptor, plug domain"/>
    <property type="match status" value="1"/>
</dbReference>
<proteinExistence type="predicted"/>
<sequence length="840" mass="94800">MTKSKNSCKTLIVVIFFFFLGNIQAQEKTLLTTVLQSLEERFDISFSFSEDLIKGKEVVVPSNSLTLEEALKYLDNVTDLFFNRINQRYISVIPKKNVPLCGQLISMEDNLPLSGATIQGDDVSSVISDLNGVFYINSSSTAPITIQFLGYETLTITAKSLSQNCPTIYLVPQLNELSPVLINTIFTKGISKNNNGSFRINTGTFGLLPGQVENDILQIVQALPSVESSDETISNLNIRGGTNAENLILWEDIKMYQNGHFFGLISAFDPNITKEVSVYKNGAPARYGESVSGVIAMSTSNPENSDFSGGAGFNLINGNAFLQIPISEKVKMSFAGRKSLTEIIETPTYDTYASRIFQDTKITTTTNNNLEIDGNVDFSFYDFSTTTHWKVSEKDHIKINALAIQNDLEYIETIVNTSNSETSQLNQSNLVGGISWNRDWSSSLSSYVMGFATYYQLNAENQDIFTTQVSLQENEVLETGLRAELKKQFSEKLHLNAGYHFTETGISNTQDVNIPRFRDFEKEVLRTHSVFSSATFQKQKTRVQLGVRANYFSKFNRTILEPRFQLRQELSSHFVIELLGEFKSQATSQRIDFESDFLGIEKRRWILANEETIPIITSKQASLQLEYKKNGWLLSTEGFYKKVDGISSRTQGFQNQFQFVNATGAYQVRGLEVIINKKTKNLSSWLSYKYAVNNYSFDEFQPSTFPNNLDIRHNITLATSYTLNKFKISSGVNWRTGIPFTQALDIQDNENGTKSIIYDTPNNSRLEDYIRLDFSGEYVWDISKYTKAKINVALLNVLNKQNILNRRFAILEDENGESQINTIEETSLGVTPNISIQVLF</sequence>
<feature type="domain" description="TonB-dependent receptor plug" evidence="1">
    <location>
        <begin position="214"/>
        <end position="293"/>
    </location>
</feature>